<organism evidence="6 7">
    <name type="scientific">Candidatus Egerieisoma faecipullorum</name>
    <dbReference type="NCBI Taxonomy" id="2840963"/>
    <lineage>
        <taxon>Bacteria</taxon>
        <taxon>Bacillati</taxon>
        <taxon>Bacillota</taxon>
        <taxon>Clostridia</taxon>
        <taxon>Eubacteriales</taxon>
        <taxon>Clostridiaceae</taxon>
        <taxon>Clostridiaceae incertae sedis</taxon>
        <taxon>Candidatus Egerieisoma</taxon>
    </lineage>
</organism>
<dbReference type="PANTHER" id="PTHR47683">
    <property type="entry name" value="PSEUDOURIDINE SYNTHASE FAMILY PROTEIN-RELATED"/>
    <property type="match status" value="1"/>
</dbReference>
<dbReference type="InterPro" id="IPR036986">
    <property type="entry name" value="S4_RNA-bd_sf"/>
</dbReference>
<dbReference type="SUPFAM" id="SSF55174">
    <property type="entry name" value="Alpha-L RNA-binding motif"/>
    <property type="match status" value="1"/>
</dbReference>
<dbReference type="InterPro" id="IPR042092">
    <property type="entry name" value="PsdUridine_s_RsuA/RluB/E/F_cat"/>
</dbReference>
<evidence type="ECO:0000313" key="6">
    <source>
        <dbReference type="EMBL" id="HIU29004.1"/>
    </source>
</evidence>
<dbReference type="EMBL" id="DVMM01000034">
    <property type="protein sequence ID" value="HIU29004.1"/>
    <property type="molecule type" value="Genomic_DNA"/>
</dbReference>
<dbReference type="PROSITE" id="PS50889">
    <property type="entry name" value="S4"/>
    <property type="match status" value="1"/>
</dbReference>
<dbReference type="CDD" id="cd00165">
    <property type="entry name" value="S4"/>
    <property type="match status" value="1"/>
</dbReference>
<dbReference type="Gene3D" id="3.10.290.10">
    <property type="entry name" value="RNA-binding S4 domain"/>
    <property type="match status" value="1"/>
</dbReference>
<dbReference type="InterPro" id="IPR020103">
    <property type="entry name" value="PsdUridine_synth_cat_dom_sf"/>
</dbReference>
<dbReference type="InterPro" id="IPR050343">
    <property type="entry name" value="RsuA_PseudoU_synthase"/>
</dbReference>
<reference evidence="6" key="2">
    <citation type="journal article" date="2021" name="PeerJ">
        <title>Extensive microbial diversity within the chicken gut microbiome revealed by metagenomics and culture.</title>
        <authorList>
            <person name="Gilroy R."/>
            <person name="Ravi A."/>
            <person name="Getino M."/>
            <person name="Pursley I."/>
            <person name="Horton D.L."/>
            <person name="Alikhan N.F."/>
            <person name="Baker D."/>
            <person name="Gharbi K."/>
            <person name="Hall N."/>
            <person name="Watson M."/>
            <person name="Adriaenssens E.M."/>
            <person name="Foster-Nyarko E."/>
            <person name="Jarju S."/>
            <person name="Secka A."/>
            <person name="Antonio M."/>
            <person name="Oren A."/>
            <person name="Chaudhuri R.R."/>
            <person name="La Ragione R."/>
            <person name="Hildebrand F."/>
            <person name="Pallen M.J."/>
        </authorList>
    </citation>
    <scope>NUCLEOTIDE SEQUENCE</scope>
    <source>
        <strain evidence="6">CHK195-4489</strain>
    </source>
</reference>
<accession>A0A9D1L8K7</accession>
<evidence type="ECO:0000256" key="3">
    <source>
        <dbReference type="ARBA" id="ARBA00023235"/>
    </source>
</evidence>
<dbReference type="PANTHER" id="PTHR47683:SF4">
    <property type="entry name" value="PSEUDOURIDINE SYNTHASE"/>
    <property type="match status" value="1"/>
</dbReference>
<evidence type="ECO:0000313" key="7">
    <source>
        <dbReference type="Proteomes" id="UP000824089"/>
    </source>
</evidence>
<dbReference type="InterPro" id="IPR020094">
    <property type="entry name" value="TruA/RsuA/RluB/E/F_N"/>
</dbReference>
<reference evidence="6" key="1">
    <citation type="submission" date="2020-10" db="EMBL/GenBank/DDBJ databases">
        <authorList>
            <person name="Gilroy R."/>
        </authorList>
    </citation>
    <scope>NUCLEOTIDE SEQUENCE</scope>
    <source>
        <strain evidence="6">CHK195-4489</strain>
    </source>
</reference>
<proteinExistence type="inferred from homology"/>
<dbReference type="Pfam" id="PF00849">
    <property type="entry name" value="PseudoU_synth_2"/>
    <property type="match status" value="1"/>
</dbReference>
<dbReference type="SUPFAM" id="SSF55120">
    <property type="entry name" value="Pseudouridine synthase"/>
    <property type="match status" value="1"/>
</dbReference>
<dbReference type="GO" id="GO:0003723">
    <property type="term" value="F:RNA binding"/>
    <property type="evidence" value="ECO:0007669"/>
    <property type="project" value="UniProtKB-KW"/>
</dbReference>
<dbReference type="Proteomes" id="UP000824089">
    <property type="component" value="Unassembled WGS sequence"/>
</dbReference>
<comment type="similarity">
    <text evidence="1">Belongs to the pseudouridine synthase RsuA family.</text>
</comment>
<dbReference type="AlphaFoldDB" id="A0A9D1L8K7"/>
<evidence type="ECO:0000259" key="5">
    <source>
        <dbReference type="SMART" id="SM00363"/>
    </source>
</evidence>
<evidence type="ECO:0000256" key="1">
    <source>
        <dbReference type="ARBA" id="ARBA00008348"/>
    </source>
</evidence>
<comment type="caution">
    <text evidence="6">The sequence shown here is derived from an EMBL/GenBank/DDBJ whole genome shotgun (WGS) entry which is preliminary data.</text>
</comment>
<dbReference type="GO" id="GO:0000455">
    <property type="term" value="P:enzyme-directed rRNA pseudouridine synthesis"/>
    <property type="evidence" value="ECO:0007669"/>
    <property type="project" value="UniProtKB-ARBA"/>
</dbReference>
<dbReference type="InterPro" id="IPR002942">
    <property type="entry name" value="S4_RNA-bd"/>
</dbReference>
<feature type="domain" description="RNA-binding S4" evidence="5">
    <location>
        <begin position="2"/>
        <end position="60"/>
    </location>
</feature>
<dbReference type="Gene3D" id="3.30.70.1560">
    <property type="entry name" value="Alpha-L RNA-binding motif"/>
    <property type="match status" value="1"/>
</dbReference>
<dbReference type="PROSITE" id="PS01149">
    <property type="entry name" value="PSI_RSU"/>
    <property type="match status" value="1"/>
</dbReference>
<dbReference type="GO" id="GO:0120159">
    <property type="term" value="F:rRNA pseudouridine synthase activity"/>
    <property type="evidence" value="ECO:0007669"/>
    <property type="project" value="UniProtKB-ARBA"/>
</dbReference>
<sequence>MIRLDRFLSNMGRGTRKEVKKMISEGAVTVNGIPAADCAMAVDEQNDQVFVRSERVFYRPFVYLMMNKPSGVLSASEDRGGAVTAADLVAGEYAHYRVSPAGRLDKDSEGFLILTNDGDYIHQVISPAKHVSKRYFCSLEHEISEADIAAFENGILLADGFLCRPAGTLRKRKRLFSRDTGRVFLGEQNVRAESGSGRGRAFVPLYGKQLSDGFRGIPGVSKNADPGIRRNAFYLYRTR</sequence>
<keyword evidence="3" id="KW-0413">Isomerase</keyword>
<gene>
    <name evidence="6" type="ORF">IAD50_01770</name>
</gene>
<evidence type="ECO:0000256" key="4">
    <source>
        <dbReference type="PROSITE-ProRule" id="PRU00182"/>
    </source>
</evidence>
<dbReference type="Pfam" id="PF01479">
    <property type="entry name" value="S4"/>
    <property type="match status" value="1"/>
</dbReference>
<dbReference type="InterPro" id="IPR006145">
    <property type="entry name" value="PsdUridine_synth_RsuA/RluA"/>
</dbReference>
<dbReference type="SMART" id="SM00363">
    <property type="entry name" value="S4"/>
    <property type="match status" value="1"/>
</dbReference>
<dbReference type="InterPro" id="IPR018496">
    <property type="entry name" value="PsdUridine_synth_RsuA/RluB_CS"/>
</dbReference>
<protein>
    <submittedName>
        <fullName evidence="6">rRNA pseudouridine synthase</fullName>
    </submittedName>
</protein>
<dbReference type="Gene3D" id="3.30.70.580">
    <property type="entry name" value="Pseudouridine synthase I, catalytic domain, N-terminal subdomain"/>
    <property type="match status" value="1"/>
</dbReference>
<keyword evidence="2 4" id="KW-0694">RNA-binding</keyword>
<evidence type="ECO:0000256" key="2">
    <source>
        <dbReference type="ARBA" id="ARBA00022884"/>
    </source>
</evidence>
<name>A0A9D1L8K7_9CLOT</name>